<reference evidence="1 2" key="1">
    <citation type="submission" date="2013-08" db="EMBL/GenBank/DDBJ databases">
        <title>Flavobacterium limnosediminis JC2902 genome sequencing.</title>
        <authorList>
            <person name="Lee K."/>
            <person name="Yi H."/>
            <person name="Park S."/>
            <person name="Chun J."/>
        </authorList>
    </citation>
    <scope>NUCLEOTIDE SEQUENCE [LARGE SCALE GENOMIC DNA]</scope>
    <source>
        <strain evidence="1 2">JC2902</strain>
    </source>
</reference>
<name>V6SSF3_9FLAO</name>
<dbReference type="STRING" id="1341181.FLJC2902T_11460"/>
<dbReference type="PATRIC" id="fig|1341181.4.peg.1134"/>
<dbReference type="AlphaFoldDB" id="V6SSF3"/>
<accession>V6SSF3</accession>
<comment type="caution">
    <text evidence="1">The sequence shown here is derived from an EMBL/GenBank/DDBJ whole genome shotgun (WGS) entry which is preliminary data.</text>
</comment>
<evidence type="ECO:0000313" key="1">
    <source>
        <dbReference type="EMBL" id="ESU29107.1"/>
    </source>
</evidence>
<keyword evidence="2" id="KW-1185">Reference proteome</keyword>
<dbReference type="RefSeq" id="WP_023578794.1">
    <property type="nucleotide sequence ID" value="NZ_AVGG01000003.1"/>
</dbReference>
<dbReference type="eggNOG" id="ENOG5030NTZ">
    <property type="taxonomic scope" value="Bacteria"/>
</dbReference>
<dbReference type="EMBL" id="AVGG01000003">
    <property type="protein sequence ID" value="ESU29107.1"/>
    <property type="molecule type" value="Genomic_DNA"/>
</dbReference>
<evidence type="ECO:0000313" key="2">
    <source>
        <dbReference type="Proteomes" id="UP000018004"/>
    </source>
</evidence>
<organism evidence="1 2">
    <name type="scientific">Flavobacterium limnosediminis JC2902</name>
    <dbReference type="NCBI Taxonomy" id="1341181"/>
    <lineage>
        <taxon>Bacteria</taxon>
        <taxon>Pseudomonadati</taxon>
        <taxon>Bacteroidota</taxon>
        <taxon>Flavobacteriia</taxon>
        <taxon>Flavobacteriales</taxon>
        <taxon>Flavobacteriaceae</taxon>
        <taxon>Flavobacterium</taxon>
    </lineage>
</organism>
<dbReference type="OrthoDB" id="5952844at2"/>
<sequence length="157" mass="18230">MPIDNLGKTHFTAAEITVINKNLEQIRITLNRIALNLTADERRQYAKVHEKNKLLINKVKDYHDTQPQLQSPEIDWAEFEMDYADRREVAGMLAKVRELENQLLGIKILRDFDNYTDALRDYNYAKYKNAFSSQNGYAGKVDALKAFFPNTGKTKMK</sequence>
<proteinExistence type="predicted"/>
<gene>
    <name evidence="1" type="ORF">FLJC2902T_11460</name>
</gene>
<protein>
    <submittedName>
        <fullName evidence="1">Uncharacterized protein</fullName>
    </submittedName>
</protein>
<dbReference type="Proteomes" id="UP000018004">
    <property type="component" value="Unassembled WGS sequence"/>
</dbReference>